<reference evidence="2 3" key="1">
    <citation type="submission" date="2013-07" db="EMBL/GenBank/DDBJ databases">
        <authorList>
            <person name="Weinstock G."/>
            <person name="Sodergren E."/>
            <person name="Wylie T."/>
            <person name="Fulton L."/>
            <person name="Fulton R."/>
            <person name="Fronick C."/>
            <person name="O'Laughlin M."/>
            <person name="Godfrey J."/>
            <person name="Miner T."/>
            <person name="Herter B."/>
            <person name="Appelbaum E."/>
            <person name="Cordes M."/>
            <person name="Lek S."/>
            <person name="Wollam A."/>
            <person name="Pepin K.H."/>
            <person name="Palsikar V.B."/>
            <person name="Mitreva M."/>
            <person name="Wilson R.K."/>
        </authorList>
    </citation>
    <scope>NUCLEOTIDE SEQUENCE [LARGE SCALE GENOMIC DNA]</scope>
    <source>
        <strain evidence="2 3">ATCC 14940</strain>
    </source>
</reference>
<gene>
    <name evidence="2" type="ORF">CLOSYM_04311</name>
</gene>
<feature type="domain" description="Recombinase" evidence="1">
    <location>
        <begin position="22"/>
        <end position="53"/>
    </location>
</feature>
<dbReference type="Pfam" id="PF07508">
    <property type="entry name" value="Recombinase"/>
    <property type="match status" value="1"/>
</dbReference>
<organism evidence="2 3">
    <name type="scientific">[Clostridium] symbiosum ATCC 14940</name>
    <dbReference type="NCBI Taxonomy" id="411472"/>
    <lineage>
        <taxon>Bacteria</taxon>
        <taxon>Bacillati</taxon>
        <taxon>Bacillota</taxon>
        <taxon>Clostridia</taxon>
        <taxon>Lachnospirales</taxon>
        <taxon>Lachnospiraceae</taxon>
        <taxon>Otoolea</taxon>
    </lineage>
</organism>
<accession>A0ABC9TS93</accession>
<dbReference type="Gene3D" id="3.90.1750.20">
    <property type="entry name" value="Putative Large Serine Recombinase, Chain B, Domain 2"/>
    <property type="match status" value="1"/>
</dbReference>
<comment type="caution">
    <text evidence="2">The sequence shown here is derived from an EMBL/GenBank/DDBJ whole genome shotgun (WGS) entry which is preliminary data.</text>
</comment>
<name>A0ABC9TS93_CLOSY</name>
<sequence>MRGLQEGYKVSPTDKKQWIVDEEAAAVVKWIFDLCIAGKGPMQIARTLKTENVLCIRAYHAKQKGNPLPENPYQ</sequence>
<dbReference type="AlphaFoldDB" id="A0ABC9TS93"/>
<proteinExistence type="predicted"/>
<evidence type="ECO:0000259" key="1">
    <source>
        <dbReference type="Pfam" id="PF07508"/>
    </source>
</evidence>
<dbReference type="EMBL" id="AWSU01000343">
    <property type="protein sequence ID" value="ERI74131.1"/>
    <property type="molecule type" value="Genomic_DNA"/>
</dbReference>
<evidence type="ECO:0000313" key="2">
    <source>
        <dbReference type="EMBL" id="ERI74131.1"/>
    </source>
</evidence>
<dbReference type="Proteomes" id="UP000016491">
    <property type="component" value="Unassembled WGS sequence"/>
</dbReference>
<dbReference type="InterPro" id="IPR011109">
    <property type="entry name" value="DNA_bind_recombinase_dom"/>
</dbReference>
<protein>
    <recommendedName>
        <fullName evidence="1">Recombinase domain-containing protein</fullName>
    </recommendedName>
</protein>
<dbReference type="InterPro" id="IPR038109">
    <property type="entry name" value="DNA_bind_recomb_sf"/>
</dbReference>
<evidence type="ECO:0000313" key="3">
    <source>
        <dbReference type="Proteomes" id="UP000016491"/>
    </source>
</evidence>